<evidence type="ECO:0000256" key="1">
    <source>
        <dbReference type="ARBA" id="ARBA00007274"/>
    </source>
</evidence>
<evidence type="ECO:0008006" key="5">
    <source>
        <dbReference type="Google" id="ProtNLM"/>
    </source>
</evidence>
<evidence type="ECO:0000313" key="3">
    <source>
        <dbReference type="EMBL" id="SOC47141.1"/>
    </source>
</evidence>
<dbReference type="SUPFAM" id="SSF51161">
    <property type="entry name" value="Trimeric LpxA-like enzymes"/>
    <property type="match status" value="1"/>
</dbReference>
<reference evidence="4" key="1">
    <citation type="submission" date="2017-08" db="EMBL/GenBank/DDBJ databases">
        <authorList>
            <person name="Varghese N."/>
            <person name="Submissions S."/>
        </authorList>
    </citation>
    <scope>NUCLEOTIDE SEQUENCE [LARGE SCALE GENOMIC DNA]</scope>
    <source>
        <strain evidence="4">DSM 4725</strain>
    </source>
</reference>
<gene>
    <name evidence="3" type="ORF">SAMN05660748_0645</name>
</gene>
<dbReference type="PANTHER" id="PTHR23416:SF23">
    <property type="entry name" value="ACETYLTRANSFERASE C18B11.09C-RELATED"/>
    <property type="match status" value="1"/>
</dbReference>
<dbReference type="GO" id="GO:0008374">
    <property type="term" value="F:O-acyltransferase activity"/>
    <property type="evidence" value="ECO:0007669"/>
    <property type="project" value="TreeGrafter"/>
</dbReference>
<evidence type="ECO:0000313" key="4">
    <source>
        <dbReference type="Proteomes" id="UP000219435"/>
    </source>
</evidence>
<keyword evidence="2" id="KW-0808">Transferase</keyword>
<dbReference type="Gene3D" id="2.160.10.10">
    <property type="entry name" value="Hexapeptide repeat proteins"/>
    <property type="match status" value="1"/>
</dbReference>
<dbReference type="GO" id="GO:0005829">
    <property type="term" value="C:cytosol"/>
    <property type="evidence" value="ECO:0007669"/>
    <property type="project" value="TreeGrafter"/>
</dbReference>
<dbReference type="InterPro" id="IPR051159">
    <property type="entry name" value="Hexapeptide_acetyltransf"/>
</dbReference>
<sequence>MKRRGRRGAPVLPVVVRDLLVNGVLASPVVPTRVRSAALQRLGLGVAAGVTVSPGCFFGGTDVRIGRGTFVNGGVLVDNQAAVTIGTNCAIGHRVQLITSFHEQGPSSRRAGAVRGAPVTIGDGCWIGAGAIVLPGVTVGDGCIIAAGAVVTRDCAPDGVYAGVPARRLRDLAADVA</sequence>
<proteinExistence type="inferred from homology"/>
<dbReference type="InterPro" id="IPR001451">
    <property type="entry name" value="Hexapep"/>
</dbReference>
<keyword evidence="4" id="KW-1185">Reference proteome</keyword>
<protein>
    <recommendedName>
        <fullName evidence="5">Maltose O-acetyltransferase</fullName>
    </recommendedName>
</protein>
<accession>A0A285V3Q8</accession>
<dbReference type="Pfam" id="PF00132">
    <property type="entry name" value="Hexapep"/>
    <property type="match status" value="1"/>
</dbReference>
<name>A0A285V3Q8_9ACTN</name>
<dbReference type="Proteomes" id="UP000219435">
    <property type="component" value="Unassembled WGS sequence"/>
</dbReference>
<dbReference type="RefSeq" id="WP_245852354.1">
    <property type="nucleotide sequence ID" value="NZ_OBQI01000001.1"/>
</dbReference>
<comment type="similarity">
    <text evidence="1">Belongs to the transferase hexapeptide repeat family.</text>
</comment>
<dbReference type="AlphaFoldDB" id="A0A285V3Q8"/>
<dbReference type="EMBL" id="OBQI01000001">
    <property type="protein sequence ID" value="SOC47141.1"/>
    <property type="molecule type" value="Genomic_DNA"/>
</dbReference>
<dbReference type="PANTHER" id="PTHR23416">
    <property type="entry name" value="SIALIC ACID SYNTHASE-RELATED"/>
    <property type="match status" value="1"/>
</dbReference>
<dbReference type="InterPro" id="IPR011004">
    <property type="entry name" value="Trimer_LpxA-like_sf"/>
</dbReference>
<evidence type="ECO:0000256" key="2">
    <source>
        <dbReference type="ARBA" id="ARBA00022679"/>
    </source>
</evidence>
<organism evidence="3 4">
    <name type="scientific">Blastococcus aggregatus</name>
    <dbReference type="NCBI Taxonomy" id="38502"/>
    <lineage>
        <taxon>Bacteria</taxon>
        <taxon>Bacillati</taxon>
        <taxon>Actinomycetota</taxon>
        <taxon>Actinomycetes</taxon>
        <taxon>Geodermatophilales</taxon>
        <taxon>Geodermatophilaceae</taxon>
        <taxon>Blastococcus</taxon>
    </lineage>
</organism>